<organism evidence="2 3">
    <name type="scientific">Wickerhamiella sorbophila</name>
    <dbReference type="NCBI Taxonomy" id="45607"/>
    <lineage>
        <taxon>Eukaryota</taxon>
        <taxon>Fungi</taxon>
        <taxon>Dikarya</taxon>
        <taxon>Ascomycota</taxon>
        <taxon>Saccharomycotina</taxon>
        <taxon>Dipodascomycetes</taxon>
        <taxon>Dipodascales</taxon>
        <taxon>Trichomonascaceae</taxon>
        <taxon>Wickerhamiella</taxon>
    </lineage>
</organism>
<name>A0A2T0FGN8_9ASCO</name>
<reference evidence="2 3" key="1">
    <citation type="submission" date="2017-04" db="EMBL/GenBank/DDBJ databases">
        <title>Genome sequencing of [Candida] sorbophila.</title>
        <authorList>
            <person name="Ahn J.O."/>
        </authorList>
    </citation>
    <scope>NUCLEOTIDE SEQUENCE [LARGE SCALE GENOMIC DNA]</scope>
    <source>
        <strain evidence="2 3">DS02</strain>
    </source>
</reference>
<dbReference type="SMART" id="SM01373">
    <property type="entry name" value="MAGE"/>
    <property type="match status" value="1"/>
</dbReference>
<dbReference type="GeneID" id="36515527"/>
<protein>
    <recommendedName>
        <fullName evidence="1">MAGE domain-containing protein</fullName>
    </recommendedName>
</protein>
<sequence>MDHRSKRPRQEVEVSTDHHYSVIRYLLACQATGKPINKLQLREAVGSEYAANLKNAKKILELKYAMTIKEIGPNEMCLVSTLDEPYRSLVSKAATAENTTFNAILVFVNVLLLLDQGSTQLREIKQSLRSRGIELTDAMAQNMLRWRYFEKDDAITIDEPAVGDEDIARRDLVHWRIGKRSTLVFSADQILRVMATVLWPKEPSVDEISRIYPGEYNYLKSLVERSAFSK</sequence>
<comment type="caution">
    <text evidence="2">The sequence shown here is derived from an EMBL/GenBank/DDBJ whole genome shotgun (WGS) entry which is preliminary data.</text>
</comment>
<dbReference type="AlphaFoldDB" id="A0A2T0FGN8"/>
<accession>A0A2T0FGN8</accession>
<evidence type="ECO:0000313" key="3">
    <source>
        <dbReference type="Proteomes" id="UP000238350"/>
    </source>
</evidence>
<dbReference type="RefSeq" id="XP_024664104.1">
    <property type="nucleotide sequence ID" value="XM_024808336.1"/>
</dbReference>
<feature type="domain" description="MAGE" evidence="1">
    <location>
        <begin position="22"/>
        <end position="190"/>
    </location>
</feature>
<keyword evidence="3" id="KW-1185">Reference proteome</keyword>
<evidence type="ECO:0000259" key="1">
    <source>
        <dbReference type="SMART" id="SM01373"/>
    </source>
</evidence>
<dbReference type="EMBL" id="NDIQ01000001">
    <property type="protein sequence ID" value="PRT54158.1"/>
    <property type="molecule type" value="Genomic_DNA"/>
</dbReference>
<dbReference type="Proteomes" id="UP000238350">
    <property type="component" value="Unassembled WGS sequence"/>
</dbReference>
<evidence type="ECO:0000313" key="2">
    <source>
        <dbReference type="EMBL" id="PRT54158.1"/>
    </source>
</evidence>
<dbReference type="InterPro" id="IPR002190">
    <property type="entry name" value="MHD_dom"/>
</dbReference>
<proteinExistence type="predicted"/>
<gene>
    <name evidence="2" type="ORF">B9G98_01778</name>
</gene>